<dbReference type="AlphaFoldDB" id="A0A9X1LLE5"/>
<gene>
    <name evidence="2" type="ORF">LGQ90_14495</name>
</gene>
<protein>
    <submittedName>
        <fullName evidence="2">Uncharacterized protein</fullName>
    </submittedName>
</protein>
<evidence type="ECO:0000313" key="2">
    <source>
        <dbReference type="EMBL" id="MCB7482477.1"/>
    </source>
</evidence>
<keyword evidence="3" id="KW-1185">Reference proteome</keyword>
<accession>A0A9X1LLE5</accession>
<organism evidence="2 3">
    <name type="scientific">Christiangramia sediminis</name>
    <dbReference type="NCBI Taxonomy" id="2881336"/>
    <lineage>
        <taxon>Bacteria</taxon>
        <taxon>Pseudomonadati</taxon>
        <taxon>Bacteroidota</taxon>
        <taxon>Flavobacteriia</taxon>
        <taxon>Flavobacteriales</taxon>
        <taxon>Flavobacteriaceae</taxon>
        <taxon>Christiangramia</taxon>
    </lineage>
</organism>
<dbReference type="EMBL" id="JAJBZG010000005">
    <property type="protein sequence ID" value="MCB7482477.1"/>
    <property type="molecule type" value="Genomic_DNA"/>
</dbReference>
<dbReference type="Proteomes" id="UP001139414">
    <property type="component" value="Unassembled WGS sequence"/>
</dbReference>
<dbReference type="RefSeq" id="WP_229342183.1">
    <property type="nucleotide sequence ID" value="NZ_JAJBZG010000005.1"/>
</dbReference>
<name>A0A9X1LLE5_9FLAO</name>
<keyword evidence="1" id="KW-1133">Transmembrane helix</keyword>
<keyword evidence="1" id="KW-0812">Transmembrane</keyword>
<sequence length="113" mass="13052">METVVRKQAGFKEGMMVSDLREMTSIGFINTLRENELIEIARTGKIRLTPKGKIASKLGVDNYLKMEKIEKEFFNEEIYNMKVENRGLLMIFGGMFISLLLIIGFWVIELKTL</sequence>
<keyword evidence="1" id="KW-0472">Membrane</keyword>
<feature type="transmembrane region" description="Helical" evidence="1">
    <location>
        <begin position="88"/>
        <end position="108"/>
    </location>
</feature>
<evidence type="ECO:0000256" key="1">
    <source>
        <dbReference type="SAM" id="Phobius"/>
    </source>
</evidence>
<reference evidence="2" key="1">
    <citation type="submission" date="2021-10" db="EMBL/GenBank/DDBJ databases">
        <title>Gramella sp. ASW11-100T, isolated from marine sediment.</title>
        <authorList>
            <person name="Xia C."/>
        </authorList>
    </citation>
    <scope>NUCLEOTIDE SEQUENCE</scope>
    <source>
        <strain evidence="2">ASW11-100</strain>
    </source>
</reference>
<comment type="caution">
    <text evidence="2">The sequence shown here is derived from an EMBL/GenBank/DDBJ whole genome shotgun (WGS) entry which is preliminary data.</text>
</comment>
<proteinExistence type="predicted"/>
<evidence type="ECO:0000313" key="3">
    <source>
        <dbReference type="Proteomes" id="UP001139414"/>
    </source>
</evidence>